<protein>
    <recommendedName>
        <fullName evidence="1">Stage 0 sporulation protein A homolog</fullName>
    </recommendedName>
</protein>
<dbReference type="InterPro" id="IPR001867">
    <property type="entry name" value="OmpR/PhoB-type_DNA-bd"/>
</dbReference>
<evidence type="ECO:0000259" key="8">
    <source>
        <dbReference type="PROSITE" id="PS50110"/>
    </source>
</evidence>
<dbReference type="Gene3D" id="3.40.50.2300">
    <property type="match status" value="1"/>
</dbReference>
<dbReference type="InterPro" id="IPR036388">
    <property type="entry name" value="WH-like_DNA-bd_sf"/>
</dbReference>
<evidence type="ECO:0000256" key="2">
    <source>
        <dbReference type="ARBA" id="ARBA00023015"/>
    </source>
</evidence>
<dbReference type="GO" id="GO:0000156">
    <property type="term" value="F:phosphorelay response regulator activity"/>
    <property type="evidence" value="ECO:0007669"/>
    <property type="project" value="TreeGrafter"/>
</dbReference>
<feature type="domain" description="Response regulatory" evidence="8">
    <location>
        <begin position="3"/>
        <end position="116"/>
    </location>
</feature>
<comment type="caution">
    <text evidence="10">The sequence shown here is derived from an EMBL/GenBank/DDBJ whole genome shotgun (WGS) entry which is preliminary data.</text>
</comment>
<dbReference type="Proteomes" id="UP000824175">
    <property type="component" value="Unassembled WGS sequence"/>
</dbReference>
<dbReference type="GO" id="GO:0032993">
    <property type="term" value="C:protein-DNA complex"/>
    <property type="evidence" value="ECO:0007669"/>
    <property type="project" value="TreeGrafter"/>
</dbReference>
<evidence type="ECO:0000259" key="9">
    <source>
        <dbReference type="PROSITE" id="PS51755"/>
    </source>
</evidence>
<feature type="modified residue" description="4-aspartylphosphate" evidence="6">
    <location>
        <position position="52"/>
    </location>
</feature>
<name>A0A9D1L184_9FIRM</name>
<gene>
    <name evidence="10" type="ORF">IAD15_06515</name>
</gene>
<evidence type="ECO:0000313" key="10">
    <source>
        <dbReference type="EMBL" id="HIU13707.1"/>
    </source>
</evidence>
<dbReference type="InterPro" id="IPR001789">
    <property type="entry name" value="Sig_transdc_resp-reg_receiver"/>
</dbReference>
<dbReference type="SMART" id="SM00448">
    <property type="entry name" value="REC"/>
    <property type="match status" value="1"/>
</dbReference>
<dbReference type="GO" id="GO:0000976">
    <property type="term" value="F:transcription cis-regulatory region binding"/>
    <property type="evidence" value="ECO:0007669"/>
    <property type="project" value="TreeGrafter"/>
</dbReference>
<dbReference type="EMBL" id="DVMJ01000055">
    <property type="protein sequence ID" value="HIU13707.1"/>
    <property type="molecule type" value="Genomic_DNA"/>
</dbReference>
<dbReference type="GO" id="GO:0005829">
    <property type="term" value="C:cytosol"/>
    <property type="evidence" value="ECO:0007669"/>
    <property type="project" value="TreeGrafter"/>
</dbReference>
<dbReference type="AlphaFoldDB" id="A0A9D1L184"/>
<evidence type="ECO:0000256" key="3">
    <source>
        <dbReference type="ARBA" id="ARBA00023125"/>
    </source>
</evidence>
<dbReference type="PANTHER" id="PTHR48111">
    <property type="entry name" value="REGULATOR OF RPOS"/>
    <property type="match status" value="1"/>
</dbReference>
<organism evidence="10 11">
    <name type="scientific">Candidatus Fimiplasma intestinipullorum</name>
    <dbReference type="NCBI Taxonomy" id="2840825"/>
    <lineage>
        <taxon>Bacteria</taxon>
        <taxon>Bacillati</taxon>
        <taxon>Bacillota</taxon>
        <taxon>Clostridia</taxon>
        <taxon>Eubacteriales</taxon>
        <taxon>Candidatus Fimiplasma</taxon>
    </lineage>
</organism>
<sequence>MKKILIIEDEVPLREELALLLNNNGYAAMILTDFEDPVSAILQQDPDLVLMDIVMPGLNGQYLLKQLRAHSNVPVIMVTSKNTEMDEMLSLSYGADDYLTKPYHPQLLLLHIEALFKRMGQQPNTMDYRHVHINLERSSLESEQKELVLSKNEMGIFYFLYQHRGTIVSRDEIMDYLWSTERFIDDNTLTVNMNRLRRKLADIGLNEVIETRRGQGYLLK</sequence>
<proteinExistence type="predicted"/>
<dbReference type="PANTHER" id="PTHR48111:SF43">
    <property type="entry name" value="STAGE 0 SPORULATION PROTEIN A HOMOLOG"/>
    <property type="match status" value="1"/>
</dbReference>
<accession>A0A9D1L184</accession>
<comment type="function">
    <text evidence="5">May play the central regulatory role in sporulation. It may be an element of the effector pathway responsible for the activation of sporulation genes in response to nutritional stress. Spo0A may act in concert with spo0H (a sigma factor) to control the expression of some genes that are critical to the sporulation process.</text>
</comment>
<dbReference type="Pfam" id="PF00072">
    <property type="entry name" value="Response_reg"/>
    <property type="match status" value="1"/>
</dbReference>
<dbReference type="PROSITE" id="PS51755">
    <property type="entry name" value="OMPR_PHOB"/>
    <property type="match status" value="1"/>
</dbReference>
<evidence type="ECO:0000256" key="1">
    <source>
        <dbReference type="ARBA" id="ARBA00018672"/>
    </source>
</evidence>
<evidence type="ECO:0000256" key="5">
    <source>
        <dbReference type="ARBA" id="ARBA00024867"/>
    </source>
</evidence>
<evidence type="ECO:0000256" key="4">
    <source>
        <dbReference type="ARBA" id="ARBA00023163"/>
    </source>
</evidence>
<feature type="domain" description="OmpR/PhoB-type" evidence="9">
    <location>
        <begin position="123"/>
        <end position="220"/>
    </location>
</feature>
<evidence type="ECO:0000256" key="6">
    <source>
        <dbReference type="PROSITE-ProRule" id="PRU00169"/>
    </source>
</evidence>
<dbReference type="Gene3D" id="1.10.10.10">
    <property type="entry name" value="Winged helix-like DNA-binding domain superfamily/Winged helix DNA-binding domain"/>
    <property type="match status" value="1"/>
</dbReference>
<dbReference type="PROSITE" id="PS50110">
    <property type="entry name" value="RESPONSE_REGULATORY"/>
    <property type="match status" value="1"/>
</dbReference>
<dbReference type="SUPFAM" id="SSF52172">
    <property type="entry name" value="CheY-like"/>
    <property type="match status" value="1"/>
</dbReference>
<keyword evidence="4" id="KW-0804">Transcription</keyword>
<dbReference type="Pfam" id="PF00486">
    <property type="entry name" value="Trans_reg_C"/>
    <property type="match status" value="1"/>
</dbReference>
<keyword evidence="6" id="KW-0597">Phosphoprotein</keyword>
<reference evidence="10" key="2">
    <citation type="journal article" date="2021" name="PeerJ">
        <title>Extensive microbial diversity within the chicken gut microbiome revealed by metagenomics and culture.</title>
        <authorList>
            <person name="Gilroy R."/>
            <person name="Ravi A."/>
            <person name="Getino M."/>
            <person name="Pursley I."/>
            <person name="Horton D.L."/>
            <person name="Alikhan N.F."/>
            <person name="Baker D."/>
            <person name="Gharbi K."/>
            <person name="Hall N."/>
            <person name="Watson M."/>
            <person name="Adriaenssens E.M."/>
            <person name="Foster-Nyarko E."/>
            <person name="Jarju S."/>
            <person name="Secka A."/>
            <person name="Antonio M."/>
            <person name="Oren A."/>
            <person name="Chaudhuri R.R."/>
            <person name="La Ragione R."/>
            <person name="Hildebrand F."/>
            <person name="Pallen M.J."/>
        </authorList>
    </citation>
    <scope>NUCLEOTIDE SEQUENCE</scope>
    <source>
        <strain evidence="10">CHK195-11698</strain>
    </source>
</reference>
<keyword evidence="3 7" id="KW-0238">DNA-binding</keyword>
<keyword evidence="2" id="KW-0805">Transcription regulation</keyword>
<evidence type="ECO:0000256" key="7">
    <source>
        <dbReference type="PROSITE-ProRule" id="PRU01091"/>
    </source>
</evidence>
<dbReference type="InterPro" id="IPR011006">
    <property type="entry name" value="CheY-like_superfamily"/>
</dbReference>
<dbReference type="SMART" id="SM00862">
    <property type="entry name" value="Trans_reg_C"/>
    <property type="match status" value="1"/>
</dbReference>
<reference evidence="10" key="1">
    <citation type="submission" date="2020-10" db="EMBL/GenBank/DDBJ databases">
        <authorList>
            <person name="Gilroy R."/>
        </authorList>
    </citation>
    <scope>NUCLEOTIDE SEQUENCE</scope>
    <source>
        <strain evidence="10">CHK195-11698</strain>
    </source>
</reference>
<dbReference type="GO" id="GO:0006355">
    <property type="term" value="P:regulation of DNA-templated transcription"/>
    <property type="evidence" value="ECO:0007669"/>
    <property type="project" value="InterPro"/>
</dbReference>
<feature type="DNA-binding region" description="OmpR/PhoB-type" evidence="7">
    <location>
        <begin position="123"/>
        <end position="220"/>
    </location>
</feature>
<dbReference type="InterPro" id="IPR039420">
    <property type="entry name" value="WalR-like"/>
</dbReference>
<dbReference type="CDD" id="cd00383">
    <property type="entry name" value="trans_reg_C"/>
    <property type="match status" value="1"/>
</dbReference>
<evidence type="ECO:0000313" key="11">
    <source>
        <dbReference type="Proteomes" id="UP000824175"/>
    </source>
</evidence>